<dbReference type="RefSeq" id="WP_174701811.1">
    <property type="nucleotide sequence ID" value="NZ_JABURA010000001.1"/>
</dbReference>
<reference evidence="2" key="1">
    <citation type="submission" date="2020-06" db="EMBL/GenBank/DDBJ databases">
        <title>Haloterrigena sp. nov., an extremely halophilic archaeon isolated from a saline sediment.</title>
        <authorList>
            <person name="Liu B.-B."/>
        </authorList>
    </citation>
    <scope>NUCLEOTIDE SEQUENCE</scope>
    <source>
        <strain evidence="2">SYSU A121-1</strain>
    </source>
</reference>
<evidence type="ECO:0000259" key="1">
    <source>
        <dbReference type="PROSITE" id="PS50164"/>
    </source>
</evidence>
<dbReference type="SMART" id="SM00465">
    <property type="entry name" value="GIYc"/>
    <property type="match status" value="1"/>
</dbReference>
<dbReference type="Gene3D" id="3.40.1440.10">
    <property type="entry name" value="GIY-YIG endonuclease"/>
    <property type="match status" value="1"/>
</dbReference>
<name>A0A8J8GMR6_9EURY</name>
<sequence length="187" mass="21420">MISDNLKSVPTGTSGVYCMFDLDGKPAYAGQTSKLRSRLRQHFIRQDSSVVSYGRLDIWDIAHVDWWKTSETDQAEQKLLSTYQPYLNFDAEITPPSGSVDLDIKQPDGTVKLVSEEEREFRSEPYNRSKQKLEHLLRMVDTIKLAGHSDATKKTLYAHQRIFHENVSEFLGVDPEEAHADLSDWTE</sequence>
<organism evidence="2 3">
    <name type="scientific">Haloterrigena gelatinilytica</name>
    <dbReference type="NCBI Taxonomy" id="2741724"/>
    <lineage>
        <taxon>Archaea</taxon>
        <taxon>Methanobacteriati</taxon>
        <taxon>Methanobacteriota</taxon>
        <taxon>Stenosarchaea group</taxon>
        <taxon>Halobacteria</taxon>
        <taxon>Halobacteriales</taxon>
        <taxon>Natrialbaceae</taxon>
        <taxon>Haloterrigena</taxon>
    </lineage>
</organism>
<comment type="caution">
    <text evidence="2">The sequence shown here is derived from an EMBL/GenBank/DDBJ whole genome shotgun (WGS) entry which is preliminary data.</text>
</comment>
<dbReference type="AlphaFoldDB" id="A0A8J8GMR6"/>
<proteinExistence type="predicted"/>
<dbReference type="InterPro" id="IPR000305">
    <property type="entry name" value="GIY-YIG_endonuc"/>
</dbReference>
<protein>
    <submittedName>
        <fullName evidence="2">GIY-YIG nuclease family protein</fullName>
    </submittedName>
</protein>
<dbReference type="Proteomes" id="UP000728647">
    <property type="component" value="Unassembled WGS sequence"/>
</dbReference>
<dbReference type="OrthoDB" id="350637at2157"/>
<evidence type="ECO:0000313" key="3">
    <source>
        <dbReference type="Proteomes" id="UP000728647"/>
    </source>
</evidence>
<dbReference type="SUPFAM" id="SSF82771">
    <property type="entry name" value="GIY-YIG endonuclease"/>
    <property type="match status" value="1"/>
</dbReference>
<dbReference type="PROSITE" id="PS50164">
    <property type="entry name" value="GIY_YIG"/>
    <property type="match status" value="1"/>
</dbReference>
<accession>A0A8J8GMR6</accession>
<feature type="domain" description="GIY-YIG" evidence="1">
    <location>
        <begin position="12"/>
        <end position="89"/>
    </location>
</feature>
<dbReference type="Pfam" id="PF01541">
    <property type="entry name" value="GIY-YIG"/>
    <property type="match status" value="1"/>
</dbReference>
<gene>
    <name evidence="2" type="ORF">HT576_08945</name>
</gene>
<evidence type="ECO:0000313" key="2">
    <source>
        <dbReference type="EMBL" id="NUB91147.1"/>
    </source>
</evidence>
<dbReference type="EMBL" id="JABURA010000001">
    <property type="protein sequence ID" value="NUB91147.1"/>
    <property type="molecule type" value="Genomic_DNA"/>
</dbReference>
<dbReference type="InterPro" id="IPR035901">
    <property type="entry name" value="GIY-YIG_endonuc_sf"/>
</dbReference>